<name>A0A5N5KH50_9ROSI</name>
<feature type="region of interest" description="Disordered" evidence="1">
    <location>
        <begin position="245"/>
        <end position="286"/>
    </location>
</feature>
<dbReference type="EMBL" id="VDCV01000013">
    <property type="protein sequence ID" value="KAB5529712.1"/>
    <property type="molecule type" value="Genomic_DNA"/>
</dbReference>
<dbReference type="InterPro" id="IPR025558">
    <property type="entry name" value="DUF4283"/>
</dbReference>
<evidence type="ECO:0000259" key="2">
    <source>
        <dbReference type="Pfam" id="PF14111"/>
    </source>
</evidence>
<feature type="compositionally biased region" description="Polar residues" evidence="1">
    <location>
        <begin position="252"/>
        <end position="277"/>
    </location>
</feature>
<feature type="domain" description="DUF4283" evidence="2">
    <location>
        <begin position="81"/>
        <end position="147"/>
    </location>
</feature>
<sequence>MTNHHHLNSNTHLSSHEHGEGSHEQGHAAKAPLVERTTSPTSWADRVKVTDSTTRHTLEPIPQKPAGYRLKIPAGMPMLDTNQWSRCMIGFFTGCRLPYHAVNTIARKAWGFHGLEQVLTIGDGFLIFHFNTEASVIEVIEKGPWMRLDYARLCVELDANLPFIHHFEVESPLTEELVKVTVEYEWKLARCETCRSFGHNCRHQGLETAREGKRESIDILQREERPMQREGKQIARVVNPMRSVPSLEPCLTRQQDSTIKQPTPNKQMSESSRQNGAGTEGLNRDT</sequence>
<evidence type="ECO:0000256" key="1">
    <source>
        <dbReference type="SAM" id="MobiDB-lite"/>
    </source>
</evidence>
<dbReference type="Pfam" id="PF14111">
    <property type="entry name" value="DUF4283"/>
    <property type="match status" value="1"/>
</dbReference>
<feature type="compositionally biased region" description="Basic and acidic residues" evidence="1">
    <location>
        <begin position="14"/>
        <end position="27"/>
    </location>
</feature>
<dbReference type="Proteomes" id="UP000326939">
    <property type="component" value="Chromosome 13"/>
</dbReference>
<feature type="region of interest" description="Disordered" evidence="1">
    <location>
        <begin position="1"/>
        <end position="62"/>
    </location>
</feature>
<dbReference type="InterPro" id="IPR040256">
    <property type="entry name" value="At4g02000-like"/>
</dbReference>
<keyword evidence="4" id="KW-1185">Reference proteome</keyword>
<proteinExistence type="predicted"/>
<organism evidence="3 4">
    <name type="scientific">Salix brachista</name>
    <dbReference type="NCBI Taxonomy" id="2182728"/>
    <lineage>
        <taxon>Eukaryota</taxon>
        <taxon>Viridiplantae</taxon>
        <taxon>Streptophyta</taxon>
        <taxon>Embryophyta</taxon>
        <taxon>Tracheophyta</taxon>
        <taxon>Spermatophyta</taxon>
        <taxon>Magnoliopsida</taxon>
        <taxon>eudicotyledons</taxon>
        <taxon>Gunneridae</taxon>
        <taxon>Pentapetalae</taxon>
        <taxon>rosids</taxon>
        <taxon>fabids</taxon>
        <taxon>Malpighiales</taxon>
        <taxon>Salicaceae</taxon>
        <taxon>Saliceae</taxon>
        <taxon>Salix</taxon>
    </lineage>
</organism>
<evidence type="ECO:0000313" key="3">
    <source>
        <dbReference type="EMBL" id="KAB5529712.1"/>
    </source>
</evidence>
<feature type="compositionally biased region" description="Basic and acidic residues" evidence="1">
    <location>
        <begin position="45"/>
        <end position="58"/>
    </location>
</feature>
<dbReference type="PANTHER" id="PTHR31286">
    <property type="entry name" value="GLYCINE-RICH CELL WALL STRUCTURAL PROTEIN 1.8-LIKE"/>
    <property type="match status" value="1"/>
</dbReference>
<dbReference type="AlphaFoldDB" id="A0A5N5KH50"/>
<protein>
    <recommendedName>
        <fullName evidence="2">DUF4283 domain-containing protein</fullName>
    </recommendedName>
</protein>
<dbReference type="PANTHER" id="PTHR31286:SF99">
    <property type="entry name" value="DUF4283 DOMAIN-CONTAINING PROTEIN"/>
    <property type="match status" value="1"/>
</dbReference>
<gene>
    <name evidence="3" type="ORF">DKX38_019793</name>
</gene>
<evidence type="ECO:0000313" key="4">
    <source>
        <dbReference type="Proteomes" id="UP000326939"/>
    </source>
</evidence>
<reference evidence="4" key="1">
    <citation type="journal article" date="2019" name="Gigascience">
        <title>De novo genome assembly of the endangered Acer yangbiense, a plant species with extremely small populations endemic to Yunnan Province, China.</title>
        <authorList>
            <person name="Yang J."/>
            <person name="Wariss H.M."/>
            <person name="Tao L."/>
            <person name="Zhang R."/>
            <person name="Yun Q."/>
            <person name="Hollingsworth P."/>
            <person name="Dao Z."/>
            <person name="Luo G."/>
            <person name="Guo H."/>
            <person name="Ma Y."/>
            <person name="Sun W."/>
        </authorList>
    </citation>
    <scope>NUCLEOTIDE SEQUENCE [LARGE SCALE GENOMIC DNA]</scope>
    <source>
        <strain evidence="4">cv. br00</strain>
    </source>
</reference>
<comment type="caution">
    <text evidence="3">The sequence shown here is derived from an EMBL/GenBank/DDBJ whole genome shotgun (WGS) entry which is preliminary data.</text>
</comment>
<accession>A0A5N5KH50</accession>